<accession>A0ABS9DST8</accession>
<dbReference type="Proteomes" id="UP001521209">
    <property type="component" value="Unassembled WGS sequence"/>
</dbReference>
<gene>
    <name evidence="14" type="ORF">L2A60_03460</name>
</gene>
<organism evidence="14 15">
    <name type="scientific">Acidiphilium iwatense</name>
    <dbReference type="NCBI Taxonomy" id="768198"/>
    <lineage>
        <taxon>Bacteria</taxon>
        <taxon>Pseudomonadati</taxon>
        <taxon>Pseudomonadota</taxon>
        <taxon>Alphaproteobacteria</taxon>
        <taxon>Acetobacterales</taxon>
        <taxon>Acidocellaceae</taxon>
        <taxon>Acidiphilium</taxon>
    </lineage>
</organism>
<dbReference type="InterPro" id="IPR010617">
    <property type="entry name" value="TMEM175-like"/>
</dbReference>
<keyword evidence="5 13" id="KW-0812">Transmembrane</keyword>
<keyword evidence="8 13" id="KW-1133">Transmembrane helix</keyword>
<evidence type="ECO:0000256" key="2">
    <source>
        <dbReference type="ARBA" id="ARBA00006920"/>
    </source>
</evidence>
<evidence type="ECO:0000256" key="11">
    <source>
        <dbReference type="ARBA" id="ARBA00023303"/>
    </source>
</evidence>
<dbReference type="Pfam" id="PF06736">
    <property type="entry name" value="TMEM175"/>
    <property type="match status" value="1"/>
</dbReference>
<evidence type="ECO:0000256" key="10">
    <source>
        <dbReference type="ARBA" id="ARBA00023136"/>
    </source>
</evidence>
<protein>
    <submittedName>
        <fullName evidence="14">DUF1211 domain-containing protein</fullName>
    </submittedName>
</protein>
<evidence type="ECO:0000256" key="4">
    <source>
        <dbReference type="ARBA" id="ARBA00022538"/>
    </source>
</evidence>
<keyword evidence="3" id="KW-0813">Transport</keyword>
<evidence type="ECO:0000256" key="5">
    <source>
        <dbReference type="ARBA" id="ARBA00022692"/>
    </source>
</evidence>
<feature type="transmembrane region" description="Helical" evidence="13">
    <location>
        <begin position="56"/>
        <end position="83"/>
    </location>
</feature>
<keyword evidence="6" id="KW-0631">Potassium channel</keyword>
<evidence type="ECO:0000256" key="3">
    <source>
        <dbReference type="ARBA" id="ARBA00022448"/>
    </source>
</evidence>
<comment type="catalytic activity">
    <reaction evidence="12">
        <text>K(+)(in) = K(+)(out)</text>
        <dbReference type="Rhea" id="RHEA:29463"/>
        <dbReference type="ChEBI" id="CHEBI:29103"/>
    </reaction>
</comment>
<comment type="caution">
    <text evidence="14">The sequence shown here is derived from an EMBL/GenBank/DDBJ whole genome shotgun (WGS) entry which is preliminary data.</text>
</comment>
<evidence type="ECO:0000256" key="7">
    <source>
        <dbReference type="ARBA" id="ARBA00022958"/>
    </source>
</evidence>
<comment type="subcellular location">
    <subcellularLocation>
        <location evidence="1">Membrane</location>
        <topology evidence="1">Multi-pass membrane protein</topology>
    </subcellularLocation>
</comment>
<keyword evidence="15" id="KW-1185">Reference proteome</keyword>
<dbReference type="RefSeq" id="WP_235702982.1">
    <property type="nucleotide sequence ID" value="NZ_JAKGBZ010000004.1"/>
</dbReference>
<keyword evidence="4" id="KW-0633">Potassium transport</keyword>
<dbReference type="PANTHER" id="PTHR31462">
    <property type="entry name" value="ENDOSOMAL/LYSOSOMAL POTASSIUM CHANNEL TMEM175"/>
    <property type="match status" value="1"/>
</dbReference>
<feature type="transmembrane region" description="Helical" evidence="13">
    <location>
        <begin position="103"/>
        <end position="124"/>
    </location>
</feature>
<evidence type="ECO:0000256" key="9">
    <source>
        <dbReference type="ARBA" id="ARBA00023065"/>
    </source>
</evidence>
<evidence type="ECO:0000313" key="14">
    <source>
        <dbReference type="EMBL" id="MCF3945742.1"/>
    </source>
</evidence>
<comment type="similarity">
    <text evidence="2">Belongs to the TMEM175 family.</text>
</comment>
<keyword evidence="11" id="KW-0407">Ion channel</keyword>
<reference evidence="14 15" key="1">
    <citation type="submission" date="2022-01" db="EMBL/GenBank/DDBJ databases">
        <authorList>
            <person name="Won M."/>
            <person name="Kim S.-J."/>
            <person name="Kwon S.-W."/>
        </authorList>
    </citation>
    <scope>NUCLEOTIDE SEQUENCE [LARGE SCALE GENOMIC DNA]</scope>
    <source>
        <strain evidence="14 15">KCTC 23505</strain>
    </source>
</reference>
<keyword evidence="9" id="KW-0406">Ion transport</keyword>
<evidence type="ECO:0000256" key="8">
    <source>
        <dbReference type="ARBA" id="ARBA00022989"/>
    </source>
</evidence>
<keyword evidence="10 13" id="KW-0472">Membrane</keyword>
<feature type="transmembrane region" description="Helical" evidence="13">
    <location>
        <begin position="201"/>
        <end position="221"/>
    </location>
</feature>
<evidence type="ECO:0000313" key="15">
    <source>
        <dbReference type="Proteomes" id="UP001521209"/>
    </source>
</evidence>
<dbReference type="EMBL" id="JAKGBZ010000004">
    <property type="protein sequence ID" value="MCF3945742.1"/>
    <property type="molecule type" value="Genomic_DNA"/>
</dbReference>
<feature type="transmembrane region" description="Helical" evidence="13">
    <location>
        <begin position="136"/>
        <end position="156"/>
    </location>
</feature>
<evidence type="ECO:0000256" key="6">
    <source>
        <dbReference type="ARBA" id="ARBA00022826"/>
    </source>
</evidence>
<evidence type="ECO:0000256" key="13">
    <source>
        <dbReference type="SAM" id="Phobius"/>
    </source>
</evidence>
<dbReference type="PANTHER" id="PTHR31462:SF5">
    <property type="entry name" value="ENDOSOMAL_LYSOSOMAL PROTON CHANNEL TMEM175"/>
    <property type="match status" value="1"/>
</dbReference>
<keyword evidence="7" id="KW-0630">Potassium</keyword>
<name>A0ABS9DST8_9PROT</name>
<feature type="transmembrane region" description="Helical" evidence="13">
    <location>
        <begin position="176"/>
        <end position="194"/>
    </location>
</feature>
<evidence type="ECO:0000256" key="12">
    <source>
        <dbReference type="ARBA" id="ARBA00034430"/>
    </source>
</evidence>
<proteinExistence type="inferred from homology"/>
<evidence type="ECO:0000256" key="1">
    <source>
        <dbReference type="ARBA" id="ARBA00004141"/>
    </source>
</evidence>
<sequence length="227" mass="25175">MNSKPRSEDGHDIPPAATERDTGRVEAFSDGVFAIAITLLILEIKVPHAHGSSRPFSLLGSLTGLWPSYFSYLLSFTMIGIYWANHHYIFKLFTRTNHTLNLLNLLFLLTISFLPFPTATLGNYMLDAANRTTAATFYAVGLLLPACTWLLMWLYATTGRRLVHPRLESAFLHHLTIQYAGTVAIYLGAVLLCLVDVRLGLGVCVGLTLLYLLPPASYAYARGKRTP</sequence>